<dbReference type="Proteomes" id="UP000011087">
    <property type="component" value="Unassembled WGS sequence"/>
</dbReference>
<dbReference type="KEGG" id="gtt:GUITHDRAFT_111875"/>
<feature type="transmembrane region" description="Helical" evidence="1">
    <location>
        <begin position="12"/>
        <end position="35"/>
    </location>
</feature>
<gene>
    <name evidence="2" type="ORF">GUITHDRAFT_111875</name>
</gene>
<feature type="transmembrane region" description="Helical" evidence="1">
    <location>
        <begin position="47"/>
        <end position="71"/>
    </location>
</feature>
<dbReference type="EMBL" id="JH993019">
    <property type="protein sequence ID" value="EKX42020.1"/>
    <property type="molecule type" value="Genomic_DNA"/>
</dbReference>
<keyword evidence="1" id="KW-0472">Membrane</keyword>
<organism evidence="2">
    <name type="scientific">Guillardia theta (strain CCMP2712)</name>
    <name type="common">Cryptophyte</name>
    <dbReference type="NCBI Taxonomy" id="905079"/>
    <lineage>
        <taxon>Eukaryota</taxon>
        <taxon>Cryptophyceae</taxon>
        <taxon>Pyrenomonadales</taxon>
        <taxon>Geminigeraceae</taxon>
        <taxon>Guillardia</taxon>
    </lineage>
</organism>
<dbReference type="PaxDb" id="55529-EKX42020"/>
<evidence type="ECO:0000313" key="4">
    <source>
        <dbReference type="Proteomes" id="UP000011087"/>
    </source>
</evidence>
<dbReference type="GeneID" id="17298738"/>
<accession>L1J1Q6</accession>
<evidence type="ECO:0000313" key="2">
    <source>
        <dbReference type="EMBL" id="EKX42020.1"/>
    </source>
</evidence>
<reference evidence="3" key="3">
    <citation type="submission" date="2016-03" db="UniProtKB">
        <authorList>
            <consortium name="EnsemblProtists"/>
        </authorList>
    </citation>
    <scope>IDENTIFICATION</scope>
</reference>
<reference evidence="4" key="2">
    <citation type="submission" date="2012-11" db="EMBL/GenBank/DDBJ databases">
        <authorList>
            <person name="Kuo A."/>
            <person name="Curtis B.A."/>
            <person name="Tanifuji G."/>
            <person name="Burki F."/>
            <person name="Gruber A."/>
            <person name="Irimia M."/>
            <person name="Maruyama S."/>
            <person name="Arias M.C."/>
            <person name="Ball S.G."/>
            <person name="Gile G.H."/>
            <person name="Hirakawa Y."/>
            <person name="Hopkins J.F."/>
            <person name="Rensing S.A."/>
            <person name="Schmutz J."/>
            <person name="Symeonidi A."/>
            <person name="Elias M."/>
            <person name="Eveleigh R.J."/>
            <person name="Herman E.K."/>
            <person name="Klute M.J."/>
            <person name="Nakayama T."/>
            <person name="Obornik M."/>
            <person name="Reyes-Prieto A."/>
            <person name="Armbrust E.V."/>
            <person name="Aves S.J."/>
            <person name="Beiko R.G."/>
            <person name="Coutinho P."/>
            <person name="Dacks J.B."/>
            <person name="Durnford D.G."/>
            <person name="Fast N.M."/>
            <person name="Green B.R."/>
            <person name="Grisdale C."/>
            <person name="Hempe F."/>
            <person name="Henrissat B."/>
            <person name="Hoppner M.P."/>
            <person name="Ishida K.-I."/>
            <person name="Kim E."/>
            <person name="Koreny L."/>
            <person name="Kroth P.G."/>
            <person name="Liu Y."/>
            <person name="Malik S.-B."/>
            <person name="Maier U.G."/>
            <person name="McRose D."/>
            <person name="Mock T."/>
            <person name="Neilson J.A."/>
            <person name="Onodera N.T."/>
            <person name="Poole A.M."/>
            <person name="Pritham E.J."/>
            <person name="Richards T.A."/>
            <person name="Rocap G."/>
            <person name="Roy S.W."/>
            <person name="Sarai C."/>
            <person name="Schaack S."/>
            <person name="Shirato S."/>
            <person name="Slamovits C.H."/>
            <person name="Spencer D.F."/>
            <person name="Suzuki S."/>
            <person name="Worden A.Z."/>
            <person name="Zauner S."/>
            <person name="Barry K."/>
            <person name="Bell C."/>
            <person name="Bharti A.K."/>
            <person name="Crow J.A."/>
            <person name="Grimwood J."/>
            <person name="Kramer R."/>
            <person name="Lindquist E."/>
            <person name="Lucas S."/>
            <person name="Salamov A."/>
            <person name="McFadden G.I."/>
            <person name="Lane C.E."/>
            <person name="Keeling P.J."/>
            <person name="Gray M.W."/>
            <person name="Grigoriev I.V."/>
            <person name="Archibald J.M."/>
        </authorList>
    </citation>
    <scope>NUCLEOTIDE SEQUENCE</scope>
    <source>
        <strain evidence="4">CCMP2712</strain>
    </source>
</reference>
<reference evidence="2 4" key="1">
    <citation type="journal article" date="2012" name="Nature">
        <title>Algal genomes reveal evolutionary mosaicism and the fate of nucleomorphs.</title>
        <authorList>
            <consortium name="DOE Joint Genome Institute"/>
            <person name="Curtis B.A."/>
            <person name="Tanifuji G."/>
            <person name="Burki F."/>
            <person name="Gruber A."/>
            <person name="Irimia M."/>
            <person name="Maruyama S."/>
            <person name="Arias M.C."/>
            <person name="Ball S.G."/>
            <person name="Gile G.H."/>
            <person name="Hirakawa Y."/>
            <person name="Hopkins J.F."/>
            <person name="Kuo A."/>
            <person name="Rensing S.A."/>
            <person name="Schmutz J."/>
            <person name="Symeonidi A."/>
            <person name="Elias M."/>
            <person name="Eveleigh R.J."/>
            <person name="Herman E.K."/>
            <person name="Klute M.J."/>
            <person name="Nakayama T."/>
            <person name="Obornik M."/>
            <person name="Reyes-Prieto A."/>
            <person name="Armbrust E.V."/>
            <person name="Aves S.J."/>
            <person name="Beiko R.G."/>
            <person name="Coutinho P."/>
            <person name="Dacks J.B."/>
            <person name="Durnford D.G."/>
            <person name="Fast N.M."/>
            <person name="Green B.R."/>
            <person name="Grisdale C.J."/>
            <person name="Hempel F."/>
            <person name="Henrissat B."/>
            <person name="Hoppner M.P."/>
            <person name="Ishida K."/>
            <person name="Kim E."/>
            <person name="Koreny L."/>
            <person name="Kroth P.G."/>
            <person name="Liu Y."/>
            <person name="Malik S.B."/>
            <person name="Maier U.G."/>
            <person name="McRose D."/>
            <person name="Mock T."/>
            <person name="Neilson J.A."/>
            <person name="Onodera N.T."/>
            <person name="Poole A.M."/>
            <person name="Pritham E.J."/>
            <person name="Richards T.A."/>
            <person name="Rocap G."/>
            <person name="Roy S.W."/>
            <person name="Sarai C."/>
            <person name="Schaack S."/>
            <person name="Shirato S."/>
            <person name="Slamovits C.H."/>
            <person name="Spencer D.F."/>
            <person name="Suzuki S."/>
            <person name="Worden A.Z."/>
            <person name="Zauner S."/>
            <person name="Barry K."/>
            <person name="Bell C."/>
            <person name="Bharti A.K."/>
            <person name="Crow J.A."/>
            <person name="Grimwood J."/>
            <person name="Kramer R."/>
            <person name="Lindquist E."/>
            <person name="Lucas S."/>
            <person name="Salamov A."/>
            <person name="McFadden G.I."/>
            <person name="Lane C.E."/>
            <person name="Keeling P.J."/>
            <person name="Gray M.W."/>
            <person name="Grigoriev I.V."/>
            <person name="Archibald J.M."/>
        </authorList>
    </citation>
    <scope>NUCLEOTIDE SEQUENCE</scope>
    <source>
        <strain evidence="2 4">CCMP2712</strain>
    </source>
</reference>
<sequence length="76" mass="8259">MANFSGKVVVNAIILLSFLLLVDLLFILASMALAASQWSSLALPDMVVWSSYSGIGMVGGIILLIAVLVFIERRRY</sequence>
<evidence type="ECO:0000313" key="3">
    <source>
        <dbReference type="EnsemblProtists" id="EKX42020"/>
    </source>
</evidence>
<dbReference type="AlphaFoldDB" id="L1J1Q6"/>
<proteinExistence type="predicted"/>
<evidence type="ECO:0000256" key="1">
    <source>
        <dbReference type="SAM" id="Phobius"/>
    </source>
</evidence>
<keyword evidence="1" id="KW-1133">Transmembrane helix</keyword>
<dbReference type="HOGENOM" id="CLU_2659786_0_0_1"/>
<keyword evidence="1" id="KW-0812">Transmembrane</keyword>
<dbReference type="EnsemblProtists" id="EKX42020">
    <property type="protein sequence ID" value="EKX42020"/>
    <property type="gene ID" value="GUITHDRAFT_111875"/>
</dbReference>
<dbReference type="RefSeq" id="XP_005829000.1">
    <property type="nucleotide sequence ID" value="XM_005828943.1"/>
</dbReference>
<keyword evidence="4" id="KW-1185">Reference proteome</keyword>
<name>L1J1Q6_GUITC</name>
<protein>
    <submittedName>
        <fullName evidence="2 3">Uncharacterized protein</fullName>
    </submittedName>
</protein>